<protein>
    <submittedName>
        <fullName evidence="2">Uncharacterized protein</fullName>
    </submittedName>
</protein>
<organism evidence="2 3">
    <name type="scientific">Acacia crassicarpa</name>
    <name type="common">northern wattle</name>
    <dbReference type="NCBI Taxonomy" id="499986"/>
    <lineage>
        <taxon>Eukaryota</taxon>
        <taxon>Viridiplantae</taxon>
        <taxon>Streptophyta</taxon>
        <taxon>Embryophyta</taxon>
        <taxon>Tracheophyta</taxon>
        <taxon>Spermatophyta</taxon>
        <taxon>Magnoliopsida</taxon>
        <taxon>eudicotyledons</taxon>
        <taxon>Gunneridae</taxon>
        <taxon>Pentapetalae</taxon>
        <taxon>rosids</taxon>
        <taxon>fabids</taxon>
        <taxon>Fabales</taxon>
        <taxon>Fabaceae</taxon>
        <taxon>Caesalpinioideae</taxon>
        <taxon>mimosoid clade</taxon>
        <taxon>Acacieae</taxon>
        <taxon>Acacia</taxon>
    </lineage>
</organism>
<reference evidence="2" key="1">
    <citation type="submission" date="2023-10" db="EMBL/GenBank/DDBJ databases">
        <title>Chromosome-level genome of the transformable northern wattle, Acacia crassicarpa.</title>
        <authorList>
            <person name="Massaro I."/>
            <person name="Sinha N.R."/>
            <person name="Poethig S."/>
            <person name="Leichty A.R."/>
        </authorList>
    </citation>
    <scope>NUCLEOTIDE SEQUENCE</scope>
    <source>
        <strain evidence="2">Acra3RX</strain>
        <tissue evidence="2">Leaf</tissue>
    </source>
</reference>
<sequence length="185" mass="21092">MAAKQKRLEDEAQSNPSAIVDQPSPIRREELWLHIWQKPSGSYTSEQTRLVAERIEDLKKKEAEGSFVLDGRNDVLTVATGKPDHSGRVRGIGGWVGIKQYFGKSKRHKQSMVIWEEMEQTLAKFSEEAAAKETMFQSQMSQMKEEMNQMRLLLSFHPETGVLFTHSPAHMQQSTRESCIIGQSE</sequence>
<feature type="compositionally biased region" description="Basic and acidic residues" evidence="1">
    <location>
        <begin position="1"/>
        <end position="10"/>
    </location>
</feature>
<dbReference type="EMBL" id="JAWXYG010000007">
    <property type="protein sequence ID" value="KAK4268210.1"/>
    <property type="molecule type" value="Genomic_DNA"/>
</dbReference>
<accession>A0AAE1MKR6</accession>
<comment type="caution">
    <text evidence="2">The sequence shown here is derived from an EMBL/GenBank/DDBJ whole genome shotgun (WGS) entry which is preliminary data.</text>
</comment>
<dbReference type="PANTHER" id="PTHR33018:SF34">
    <property type="entry name" value="OS02G0472350 PROTEIN"/>
    <property type="match status" value="1"/>
</dbReference>
<proteinExistence type="predicted"/>
<keyword evidence="3" id="KW-1185">Reference proteome</keyword>
<dbReference type="AlphaFoldDB" id="A0AAE1MKR6"/>
<dbReference type="PANTHER" id="PTHR33018">
    <property type="entry name" value="OS10G0338966 PROTEIN-RELATED"/>
    <property type="match status" value="1"/>
</dbReference>
<evidence type="ECO:0000313" key="3">
    <source>
        <dbReference type="Proteomes" id="UP001293593"/>
    </source>
</evidence>
<feature type="region of interest" description="Disordered" evidence="1">
    <location>
        <begin position="1"/>
        <end position="23"/>
    </location>
</feature>
<evidence type="ECO:0000256" key="1">
    <source>
        <dbReference type="SAM" id="MobiDB-lite"/>
    </source>
</evidence>
<dbReference type="Proteomes" id="UP001293593">
    <property type="component" value="Unassembled WGS sequence"/>
</dbReference>
<name>A0AAE1MKR6_9FABA</name>
<gene>
    <name evidence="2" type="ORF">QN277_024896</name>
</gene>
<evidence type="ECO:0000313" key="2">
    <source>
        <dbReference type="EMBL" id="KAK4268210.1"/>
    </source>
</evidence>